<protein>
    <submittedName>
        <fullName evidence="2">Uncharacterized protein</fullName>
    </submittedName>
</protein>
<feature type="region of interest" description="Disordered" evidence="1">
    <location>
        <begin position="1"/>
        <end position="48"/>
    </location>
</feature>
<dbReference type="Proteomes" id="UP000215931">
    <property type="component" value="Unassembled WGS sequence"/>
</dbReference>
<dbReference type="RefSeq" id="WP_095521223.1">
    <property type="nucleotide sequence ID" value="NZ_NPKH01000035.1"/>
</dbReference>
<evidence type="ECO:0000313" key="2">
    <source>
        <dbReference type="EMBL" id="PAP92302.1"/>
    </source>
</evidence>
<feature type="region of interest" description="Disordered" evidence="1">
    <location>
        <begin position="74"/>
        <end position="98"/>
    </location>
</feature>
<dbReference type="EMBL" id="NPKH01000035">
    <property type="protein sequence ID" value="PAP92302.1"/>
    <property type="molecule type" value="Genomic_DNA"/>
</dbReference>
<reference evidence="2 3" key="1">
    <citation type="submission" date="2017-08" db="EMBL/GenBank/DDBJ databases">
        <title>Mesorhizobium wenxinae sp. nov., a novel rhizobial species isolated from root nodules of chickpea (Cicer arietinum L.).</title>
        <authorList>
            <person name="Zhang J."/>
        </authorList>
    </citation>
    <scope>NUCLEOTIDE SEQUENCE [LARGE SCALE GENOMIC DNA]</scope>
    <source>
        <strain evidence="3">WYCCWR 10019</strain>
    </source>
</reference>
<keyword evidence="3" id="KW-1185">Reference proteome</keyword>
<feature type="compositionally biased region" description="Basic and acidic residues" evidence="1">
    <location>
        <begin position="33"/>
        <end position="44"/>
    </location>
</feature>
<evidence type="ECO:0000256" key="1">
    <source>
        <dbReference type="SAM" id="MobiDB-lite"/>
    </source>
</evidence>
<name>A0A271K951_9HYPH</name>
<accession>A0A271K951</accession>
<dbReference type="AlphaFoldDB" id="A0A271K951"/>
<sequence length="153" mass="16585">MIPDGEETIEETADDLLASETLDSAVEEEVDEKDSTDQPPRDRFLPSSMGLTVVLPETVSQVTLRATWGNYKTEPPLPDALLIPEVSGKGKPKPEKPENLRWVRVSGEAAIVLDVTRNQSGIPLPESAAPHRPGGGIEVAVHTVCSVKRLRRG</sequence>
<organism evidence="2 3">
    <name type="scientific">Mesorhizobium wenxiniae</name>
    <dbReference type="NCBI Taxonomy" id="2014805"/>
    <lineage>
        <taxon>Bacteria</taxon>
        <taxon>Pseudomonadati</taxon>
        <taxon>Pseudomonadota</taxon>
        <taxon>Alphaproteobacteria</taxon>
        <taxon>Hyphomicrobiales</taxon>
        <taxon>Phyllobacteriaceae</taxon>
        <taxon>Mesorhizobium</taxon>
    </lineage>
</organism>
<evidence type="ECO:0000313" key="3">
    <source>
        <dbReference type="Proteomes" id="UP000215931"/>
    </source>
</evidence>
<comment type="caution">
    <text evidence="2">The sequence shown here is derived from an EMBL/GenBank/DDBJ whole genome shotgun (WGS) entry which is preliminary data.</text>
</comment>
<proteinExistence type="predicted"/>
<gene>
    <name evidence="2" type="ORF">CIT31_27700</name>
</gene>
<dbReference type="OrthoDB" id="8096241at2"/>
<feature type="compositionally biased region" description="Acidic residues" evidence="1">
    <location>
        <begin position="1"/>
        <end position="14"/>
    </location>
</feature>